<accession>K7ZSU1</accession>
<protein>
    <recommendedName>
        <fullName evidence="1">Serpin domain-containing protein</fullName>
    </recommendedName>
</protein>
<dbReference type="InterPro" id="IPR036186">
    <property type="entry name" value="Serpin_sf"/>
</dbReference>
<dbReference type="InterPro" id="IPR023795">
    <property type="entry name" value="Serpin_CS"/>
</dbReference>
<dbReference type="InterPro" id="IPR042185">
    <property type="entry name" value="Serpin_sf_2"/>
</dbReference>
<name>K7ZSU1_9ZZZZ</name>
<organism evidence="2">
    <name type="scientific">uncultured microorganism</name>
    <dbReference type="NCBI Taxonomy" id="358574"/>
    <lineage>
        <taxon>unclassified sequences</taxon>
        <taxon>environmental samples</taxon>
    </lineage>
</organism>
<proteinExistence type="predicted"/>
<dbReference type="GO" id="GO:0004867">
    <property type="term" value="F:serine-type endopeptidase inhibitor activity"/>
    <property type="evidence" value="ECO:0007669"/>
    <property type="project" value="InterPro"/>
</dbReference>
<dbReference type="PROSITE" id="PS00284">
    <property type="entry name" value="SERPIN"/>
    <property type="match status" value="1"/>
</dbReference>
<reference evidence="2" key="1">
    <citation type="submission" date="2012-05" db="EMBL/GenBank/DDBJ databases">
        <title>Distribution of dehalogenation activities and characterization of organohalide-responsive genes in marine subsurface sediments of the Nankai Trough plate-subduction zone.</title>
        <authorList>
            <person name="Futagami T."/>
            <person name="Morono Y."/>
            <person name="Terada T."/>
            <person name="Kaksonen A.H."/>
            <person name="Inagaki F."/>
        </authorList>
    </citation>
    <scope>NUCLEOTIDE SEQUENCE</scope>
</reference>
<dbReference type="InterPro" id="IPR000215">
    <property type="entry name" value="Serpin_fam"/>
</dbReference>
<dbReference type="AlphaFoldDB" id="K7ZSU1"/>
<evidence type="ECO:0000313" key="2">
    <source>
        <dbReference type="EMBL" id="BAM68517.1"/>
    </source>
</evidence>
<dbReference type="PANTHER" id="PTHR11461:SF211">
    <property type="entry name" value="GH10112P-RELATED"/>
    <property type="match status" value="1"/>
</dbReference>
<dbReference type="Pfam" id="PF00079">
    <property type="entry name" value="Serpin"/>
    <property type="match status" value="1"/>
</dbReference>
<dbReference type="PANTHER" id="PTHR11461">
    <property type="entry name" value="SERINE PROTEASE INHIBITOR, SERPIN"/>
    <property type="match status" value="1"/>
</dbReference>
<dbReference type="EMBL" id="AB716310">
    <property type="protein sequence ID" value="BAM68517.1"/>
    <property type="molecule type" value="Genomic_DNA"/>
</dbReference>
<dbReference type="SUPFAM" id="SSF56574">
    <property type="entry name" value="Serpins"/>
    <property type="match status" value="1"/>
</dbReference>
<dbReference type="SMART" id="SM00093">
    <property type="entry name" value="SERPIN"/>
    <property type="match status" value="1"/>
</dbReference>
<dbReference type="InterPro" id="IPR023796">
    <property type="entry name" value="Serpin_dom"/>
</dbReference>
<dbReference type="GO" id="GO:0005615">
    <property type="term" value="C:extracellular space"/>
    <property type="evidence" value="ECO:0007669"/>
    <property type="project" value="InterPro"/>
</dbReference>
<dbReference type="Gene3D" id="2.30.39.10">
    <property type="entry name" value="Alpha-1-antitrypsin, domain 1"/>
    <property type="match status" value="1"/>
</dbReference>
<evidence type="ECO:0000259" key="1">
    <source>
        <dbReference type="SMART" id="SM00093"/>
    </source>
</evidence>
<dbReference type="InterPro" id="IPR042178">
    <property type="entry name" value="Serpin_sf_1"/>
</dbReference>
<feature type="domain" description="Serpin" evidence="1">
    <location>
        <begin position="1"/>
        <end position="174"/>
    </location>
</feature>
<dbReference type="Gene3D" id="3.30.497.10">
    <property type="entry name" value="Antithrombin, subunit I, domain 2"/>
    <property type="match status" value="1"/>
</dbReference>
<sequence>MFASSHYNYGENSEAQIVELPYKGNDLSMYIVLPESTDIDSFESSFTLNEYSKLKKHMDSNYEVDLWLPKFKFESRTQLSDTFFNMGITNAFSNADFSGITEETDLNISKVIHQAYIDVQEEGTEAAAATAIAMDGGLGSEEPIKRFRADHPFMFFIEDKRTGCILFMGKLLCQIIRAFCKAIIALSNYKKLFKYLS</sequence>